<evidence type="ECO:0000313" key="1">
    <source>
        <dbReference type="EMBL" id="WYY00994.1"/>
    </source>
</evidence>
<evidence type="ECO:0008006" key="3">
    <source>
        <dbReference type="Google" id="ProtNLM"/>
    </source>
</evidence>
<organism evidence="1 2">
    <name type="scientific">Oxyplasma meridianum</name>
    <dbReference type="NCBI Taxonomy" id="3073602"/>
    <lineage>
        <taxon>Archaea</taxon>
        <taxon>Methanobacteriati</taxon>
        <taxon>Thermoplasmatota</taxon>
        <taxon>Thermoplasmata</taxon>
        <taxon>Thermoplasmatales</taxon>
        <taxon>Thermoplasmataceae</taxon>
        <taxon>Oxyplasma</taxon>
    </lineage>
</organism>
<gene>
    <name evidence="1" type="ORF">OXIME_001588</name>
</gene>
<dbReference type="KEGG" id="omr:OXIME_001588"/>
<name>A0AAX4NIS7_9ARCH</name>
<dbReference type="Proteomes" id="UP001451606">
    <property type="component" value="Chromosome"/>
</dbReference>
<dbReference type="RefSeq" id="WP_393971316.1">
    <property type="nucleotide sequence ID" value="NZ_CP133772.1"/>
</dbReference>
<keyword evidence="2" id="KW-1185">Reference proteome</keyword>
<dbReference type="GeneID" id="95968326"/>
<dbReference type="EMBL" id="CP133772">
    <property type="protein sequence ID" value="WYY00994.1"/>
    <property type="molecule type" value="Genomic_DNA"/>
</dbReference>
<protein>
    <recommendedName>
        <fullName evidence="3">DUF4065 domain-containing protein</fullName>
    </recommendedName>
</protein>
<dbReference type="AlphaFoldDB" id="A0AAX4NIS7"/>
<accession>A0AAX4NIS7</accession>
<proteinExistence type="predicted"/>
<evidence type="ECO:0000313" key="2">
    <source>
        <dbReference type="Proteomes" id="UP001451606"/>
    </source>
</evidence>
<sequence length="176" mass="20558">MFSRSDLLLSFIYAWGKSKKNNEPIPSVTHLQKEIFLLCIRTPFAEMKDVYRFEPLWYGPFSKELSGDLTDLQARGVISFDELRLTSEGFKIASSVWKDLTEFEKQQIFDVKAKFNHMSLTELLDTVYSRYPKFTKRSALKKEVVDKYFADFLQENEITEEDVVSAVNMAKKALRQ</sequence>
<reference evidence="1 2" key="1">
    <citation type="submission" date="2023-09" db="EMBL/GenBank/DDBJ databases">
        <authorList>
            <person name="Golyshina O.V."/>
            <person name="Lunev E.A."/>
            <person name="Bargiela R."/>
            <person name="Gaines M.C."/>
            <person name="Daum B."/>
            <person name="Bale N.J."/>
            <person name="Koenen M."/>
            <person name="Sinninghe Damst J.S."/>
            <person name="Yakimov M."/>
            <person name="Golyshin P.N."/>
        </authorList>
    </citation>
    <scope>NUCLEOTIDE SEQUENCE [LARGE SCALE GENOMIC DNA]</scope>
    <source>
        <strain evidence="1 2">M1</strain>
    </source>
</reference>